<dbReference type="EMBL" id="JAMKPW020000011">
    <property type="protein sequence ID" value="KAK8213270.1"/>
    <property type="molecule type" value="Genomic_DNA"/>
</dbReference>
<gene>
    <name evidence="1" type="ORF">M8818_002568</name>
</gene>
<protein>
    <submittedName>
        <fullName evidence="1">Uncharacterized protein</fullName>
    </submittedName>
</protein>
<accession>A0ACC3SG95</accession>
<evidence type="ECO:0000313" key="2">
    <source>
        <dbReference type="Proteomes" id="UP001320706"/>
    </source>
</evidence>
<evidence type="ECO:0000313" key="1">
    <source>
        <dbReference type="EMBL" id="KAK8213270.1"/>
    </source>
</evidence>
<organism evidence="1 2">
    <name type="scientific">Zalaria obscura</name>
    <dbReference type="NCBI Taxonomy" id="2024903"/>
    <lineage>
        <taxon>Eukaryota</taxon>
        <taxon>Fungi</taxon>
        <taxon>Dikarya</taxon>
        <taxon>Ascomycota</taxon>
        <taxon>Pezizomycotina</taxon>
        <taxon>Dothideomycetes</taxon>
        <taxon>Dothideomycetidae</taxon>
        <taxon>Dothideales</taxon>
        <taxon>Zalariaceae</taxon>
        <taxon>Zalaria</taxon>
    </lineage>
</organism>
<sequence length="508" mass="53030">MRINNLGFIPRQNCPTGTTYYVCQNGFKGCCSVDPCDPDSTCPDPSTTPENSSSLPSATSSTRSTSTQSTITSPASANVPSSSSMLTSMVTALMSTSQQSLTPQGTSVSTIANPSSQANTVTTSTTSTGASSLLSASAASTTSPTTSTCPSANGTTFTDINNVQYKIHCNQDNSYSSFNAVAVSNGGFTECFKFCDNSTSCAGFTFVGNDGGSCYLKEQMAGYVATTGSNYITGAKLSKNAGDEGTHHQSPIGVIVGAAVGGTVAIILILVVIACIAKRRRRKVEEKRQRTTLTRTVWGPREGGRDDLFAPYGGFARDGGQLPSGDSDVAGEIGGQKRSYSAMDDTPETKSLEGVAELNVPLLDGRPIAPPASRVVEMADTSDSFRLRRLQEASAAEESPILGRNSGLAPNSQASVSRSAETGAVRRKHALSWNTYDPKEAVSPPSTMSSGLSPRLVSPNASPDFSSGAWSKIALSSKSNTETQSTDLLVNHGSSEPKDRTLNTLTPR</sequence>
<proteinExistence type="predicted"/>
<comment type="caution">
    <text evidence="1">The sequence shown here is derived from an EMBL/GenBank/DDBJ whole genome shotgun (WGS) entry which is preliminary data.</text>
</comment>
<reference evidence="1" key="1">
    <citation type="submission" date="2024-02" db="EMBL/GenBank/DDBJ databases">
        <title>Metagenome Assembled Genome of Zalaria obscura JY119.</title>
        <authorList>
            <person name="Vighnesh L."/>
            <person name="Jagadeeshwari U."/>
            <person name="Venkata Ramana C."/>
            <person name="Sasikala C."/>
        </authorList>
    </citation>
    <scope>NUCLEOTIDE SEQUENCE</scope>
    <source>
        <strain evidence="1">JY119</strain>
    </source>
</reference>
<dbReference type="Proteomes" id="UP001320706">
    <property type="component" value="Unassembled WGS sequence"/>
</dbReference>
<name>A0ACC3SG95_9PEZI</name>
<keyword evidence="2" id="KW-1185">Reference proteome</keyword>